<dbReference type="Pfam" id="PF22655">
    <property type="entry name" value="SpoU_sub_bind_like"/>
    <property type="match status" value="1"/>
</dbReference>
<keyword evidence="1 5" id="KW-0489">Methyltransferase</keyword>
<organism evidence="5 6">
    <name type="scientific">Kribbella italica</name>
    <dbReference type="NCBI Taxonomy" id="1540520"/>
    <lineage>
        <taxon>Bacteria</taxon>
        <taxon>Bacillati</taxon>
        <taxon>Actinomycetota</taxon>
        <taxon>Actinomycetes</taxon>
        <taxon>Propionibacteriales</taxon>
        <taxon>Kribbellaceae</taxon>
        <taxon>Kribbella</taxon>
    </lineage>
</organism>
<protein>
    <submittedName>
        <fullName evidence="5">TrmH family RNA methyltransferase</fullName>
    </submittedName>
</protein>
<dbReference type="EMBL" id="JACHMY010000001">
    <property type="protein sequence ID" value="MBB5838268.1"/>
    <property type="molecule type" value="Genomic_DNA"/>
</dbReference>
<dbReference type="PANTHER" id="PTHR43191:SF2">
    <property type="entry name" value="RRNA METHYLTRANSFERASE 3, MITOCHONDRIAL"/>
    <property type="match status" value="1"/>
</dbReference>
<keyword evidence="2 5" id="KW-0808">Transferase</keyword>
<dbReference type="InterPro" id="IPR029026">
    <property type="entry name" value="tRNA_m1G_MTases_N"/>
</dbReference>
<dbReference type="InterPro" id="IPR001537">
    <property type="entry name" value="SpoU_MeTrfase"/>
</dbReference>
<dbReference type="InterPro" id="IPR054578">
    <property type="entry name" value="SpoU_sub_bind-like_N"/>
</dbReference>
<evidence type="ECO:0000313" key="6">
    <source>
        <dbReference type="Proteomes" id="UP000549971"/>
    </source>
</evidence>
<dbReference type="InterPro" id="IPR029028">
    <property type="entry name" value="Alpha/beta_knot_MTases"/>
</dbReference>
<keyword evidence="6" id="KW-1185">Reference proteome</keyword>
<evidence type="ECO:0000256" key="1">
    <source>
        <dbReference type="ARBA" id="ARBA00022603"/>
    </source>
</evidence>
<evidence type="ECO:0000259" key="3">
    <source>
        <dbReference type="Pfam" id="PF00588"/>
    </source>
</evidence>
<dbReference type="SUPFAM" id="SSF75217">
    <property type="entry name" value="alpha/beta knot"/>
    <property type="match status" value="1"/>
</dbReference>
<gene>
    <name evidence="5" type="ORF">HDA39_005002</name>
</gene>
<feature type="domain" description="SpoU L30e-like N-terminal" evidence="4">
    <location>
        <begin position="9"/>
        <end position="93"/>
    </location>
</feature>
<sequence>MATRVSSRNARFQVWQALLGNRNKRQRAGEFIVQGVRPISLAVEHGWTVNVLIQDASRVPSQWARELLQSQRQAERVLMEPELLAELTEKTEAEIVAVVAMPPDELSRIAVGRSFLGVVFDRPTGPGNIGSIIRSADAFGADGFIVTGHAADVYDPKAVRASTGSLFALPAVRVPSQREVMEWVAEQRAGGVPIVVVGTDEHGSVDVYDFDFTQPTLLLVGNETSGLSAAWKELADELVRIPMGGAASSLNAANAATAVLYEASRQRAHSSKTSAGGTA</sequence>
<dbReference type="Proteomes" id="UP000549971">
    <property type="component" value="Unassembled WGS sequence"/>
</dbReference>
<evidence type="ECO:0000313" key="5">
    <source>
        <dbReference type="EMBL" id="MBB5838268.1"/>
    </source>
</evidence>
<feature type="domain" description="tRNA/rRNA methyltransferase SpoU type" evidence="3">
    <location>
        <begin position="118"/>
        <end position="261"/>
    </location>
</feature>
<evidence type="ECO:0000256" key="2">
    <source>
        <dbReference type="ARBA" id="ARBA00022679"/>
    </source>
</evidence>
<comment type="caution">
    <text evidence="5">The sequence shown here is derived from an EMBL/GenBank/DDBJ whole genome shotgun (WGS) entry which is preliminary data.</text>
</comment>
<proteinExistence type="predicted"/>
<dbReference type="GO" id="GO:0032259">
    <property type="term" value="P:methylation"/>
    <property type="evidence" value="ECO:0007669"/>
    <property type="project" value="UniProtKB-KW"/>
</dbReference>
<dbReference type="InterPro" id="IPR029064">
    <property type="entry name" value="Ribosomal_eL30-like_sf"/>
</dbReference>
<dbReference type="AlphaFoldDB" id="A0A7W9JA10"/>
<dbReference type="InterPro" id="IPR051259">
    <property type="entry name" value="rRNA_Methyltransferase"/>
</dbReference>
<evidence type="ECO:0000259" key="4">
    <source>
        <dbReference type="Pfam" id="PF22655"/>
    </source>
</evidence>
<dbReference type="GO" id="GO:0008173">
    <property type="term" value="F:RNA methyltransferase activity"/>
    <property type="evidence" value="ECO:0007669"/>
    <property type="project" value="InterPro"/>
</dbReference>
<reference evidence="5 6" key="1">
    <citation type="submission" date="2020-08" db="EMBL/GenBank/DDBJ databases">
        <title>Sequencing the genomes of 1000 actinobacteria strains.</title>
        <authorList>
            <person name="Klenk H.-P."/>
        </authorList>
    </citation>
    <scope>NUCLEOTIDE SEQUENCE [LARGE SCALE GENOMIC DNA]</scope>
    <source>
        <strain evidence="5 6">DSM 28967</strain>
    </source>
</reference>
<name>A0A7W9JA10_9ACTN</name>
<dbReference type="GO" id="GO:0003723">
    <property type="term" value="F:RNA binding"/>
    <property type="evidence" value="ECO:0007669"/>
    <property type="project" value="InterPro"/>
</dbReference>
<dbReference type="RefSeq" id="WP_184798925.1">
    <property type="nucleotide sequence ID" value="NZ_JACHMY010000001.1"/>
</dbReference>
<accession>A0A7W9JA10</accession>
<dbReference type="Gene3D" id="3.40.1280.10">
    <property type="match status" value="1"/>
</dbReference>
<dbReference type="PANTHER" id="PTHR43191">
    <property type="entry name" value="RRNA METHYLTRANSFERASE 3"/>
    <property type="match status" value="1"/>
</dbReference>
<dbReference type="Gene3D" id="3.30.1330.30">
    <property type="match status" value="1"/>
</dbReference>
<dbReference type="Pfam" id="PF00588">
    <property type="entry name" value="SpoU_methylase"/>
    <property type="match status" value="1"/>
</dbReference>
<dbReference type="SUPFAM" id="SSF55315">
    <property type="entry name" value="L30e-like"/>
    <property type="match status" value="1"/>
</dbReference>
<dbReference type="GO" id="GO:0006396">
    <property type="term" value="P:RNA processing"/>
    <property type="evidence" value="ECO:0007669"/>
    <property type="project" value="InterPro"/>
</dbReference>